<evidence type="ECO:0000313" key="5">
    <source>
        <dbReference type="EMBL" id="NHN29570.1"/>
    </source>
</evidence>
<proteinExistence type="inferred from homology"/>
<dbReference type="PANTHER" id="PTHR30487">
    <property type="entry name" value="TYPE 4 PREPILIN-LIKE PROTEINS LEADER PEPTIDE-PROCESSING ENZYME"/>
    <property type="match status" value="1"/>
</dbReference>
<name>A0ABX0IZZ6_9BACL</name>
<dbReference type="InterPro" id="IPR014032">
    <property type="entry name" value="Peptidase_A24A_bac"/>
</dbReference>
<evidence type="ECO:0000313" key="6">
    <source>
        <dbReference type="Proteomes" id="UP001165962"/>
    </source>
</evidence>
<sequence length="243" mass="26559">MNGWTTEYFTIAAALMMFIVGCSLGPWLHMIGIRLPLKQSLALPVGSYCQYCKTQISPFYIGGQLATGSSFAAATYWTADLRELWIAYPLIAILVILSVSDLKYRLLPNKIIFPAIALYVPLRLWIHDLPYWEYAAGFLVGGGILFAVSYISLCMGKPAMGGGDIKLMALLGLVLGLKLVVLALAFSALLGCIFGLILVGLGIINKKTFIPFGPFIAIAGFVVLLFGNQILVWYWGLFSFISI</sequence>
<evidence type="ECO:0000256" key="2">
    <source>
        <dbReference type="RuleBase" id="RU003793"/>
    </source>
</evidence>
<feature type="transmembrane region" description="Helical" evidence="3">
    <location>
        <begin position="111"/>
        <end position="126"/>
    </location>
</feature>
<gene>
    <name evidence="5" type="ORF">G9U52_06950</name>
</gene>
<dbReference type="InterPro" id="IPR000045">
    <property type="entry name" value="Prepilin_IV_endopep_pep"/>
</dbReference>
<feature type="transmembrane region" description="Helical" evidence="3">
    <location>
        <begin position="85"/>
        <end position="104"/>
    </location>
</feature>
<evidence type="ECO:0000259" key="4">
    <source>
        <dbReference type="Pfam" id="PF01478"/>
    </source>
</evidence>
<dbReference type="InterPro" id="IPR050882">
    <property type="entry name" value="Prepilin_peptidase/N-MTase"/>
</dbReference>
<dbReference type="PRINTS" id="PR00864">
    <property type="entry name" value="PREPILNPTASE"/>
</dbReference>
<feature type="transmembrane region" description="Helical" evidence="3">
    <location>
        <begin position="132"/>
        <end position="155"/>
    </location>
</feature>
<comment type="caution">
    <text evidence="5">The sequence shown here is derived from an EMBL/GenBank/DDBJ whole genome shotgun (WGS) entry which is preliminary data.</text>
</comment>
<dbReference type="RefSeq" id="WP_166147652.1">
    <property type="nucleotide sequence ID" value="NZ_JAAOIW010000002.1"/>
</dbReference>
<evidence type="ECO:0000256" key="3">
    <source>
        <dbReference type="SAM" id="Phobius"/>
    </source>
</evidence>
<dbReference type="Gene3D" id="1.20.120.1220">
    <property type="match status" value="1"/>
</dbReference>
<protein>
    <submittedName>
        <fullName evidence="5">Prepilin peptidase</fullName>
    </submittedName>
</protein>
<dbReference type="Pfam" id="PF01478">
    <property type="entry name" value="Peptidase_A24"/>
    <property type="match status" value="1"/>
</dbReference>
<organism evidence="5 6">
    <name type="scientific">Paenibacillus agricola</name>
    <dbReference type="NCBI Taxonomy" id="2716264"/>
    <lineage>
        <taxon>Bacteria</taxon>
        <taxon>Bacillati</taxon>
        <taxon>Bacillota</taxon>
        <taxon>Bacilli</taxon>
        <taxon>Bacillales</taxon>
        <taxon>Paenibacillaceae</taxon>
        <taxon>Paenibacillus</taxon>
    </lineage>
</organism>
<keyword evidence="3" id="KW-0472">Membrane</keyword>
<feature type="transmembrane region" description="Helical" evidence="3">
    <location>
        <begin position="6"/>
        <end position="28"/>
    </location>
</feature>
<keyword evidence="3" id="KW-0812">Transmembrane</keyword>
<comment type="similarity">
    <text evidence="1 2">Belongs to the peptidase A24 family.</text>
</comment>
<keyword evidence="6" id="KW-1185">Reference proteome</keyword>
<dbReference type="PANTHER" id="PTHR30487:SF0">
    <property type="entry name" value="PREPILIN LEADER PEPTIDASE_N-METHYLTRANSFERASE-RELATED"/>
    <property type="match status" value="1"/>
</dbReference>
<feature type="transmembrane region" description="Helical" evidence="3">
    <location>
        <begin position="167"/>
        <end position="200"/>
    </location>
</feature>
<accession>A0ABX0IZZ6</accession>
<dbReference type="Proteomes" id="UP001165962">
    <property type="component" value="Unassembled WGS sequence"/>
</dbReference>
<dbReference type="EMBL" id="JAAOIW010000002">
    <property type="protein sequence ID" value="NHN29570.1"/>
    <property type="molecule type" value="Genomic_DNA"/>
</dbReference>
<reference evidence="5" key="1">
    <citation type="submission" date="2020-03" db="EMBL/GenBank/DDBJ databases">
        <title>Draft sequencing of Paenibacilllus sp. S3N08.</title>
        <authorList>
            <person name="Kim D.-U."/>
        </authorList>
    </citation>
    <scope>NUCLEOTIDE SEQUENCE</scope>
    <source>
        <strain evidence="5">S3N08</strain>
    </source>
</reference>
<keyword evidence="3" id="KW-1133">Transmembrane helix</keyword>
<evidence type="ECO:0000256" key="1">
    <source>
        <dbReference type="ARBA" id="ARBA00005801"/>
    </source>
</evidence>
<feature type="transmembrane region" description="Helical" evidence="3">
    <location>
        <begin position="212"/>
        <end position="237"/>
    </location>
</feature>
<feature type="domain" description="Prepilin type IV endopeptidase peptidase" evidence="4">
    <location>
        <begin position="90"/>
        <end position="196"/>
    </location>
</feature>